<comment type="caution">
    <text evidence="1">The sequence shown here is derived from an EMBL/GenBank/DDBJ whole genome shotgun (WGS) entry which is preliminary data.</text>
</comment>
<reference evidence="1" key="1">
    <citation type="submission" date="2022-07" db="EMBL/GenBank/DDBJ databases">
        <title>Genome analysis of Parmales, a sister group of diatoms, reveals the evolutionary specialization of diatoms from phago-mixotrophs to photoautotrophs.</title>
        <authorList>
            <person name="Ban H."/>
            <person name="Sato S."/>
            <person name="Yoshikawa S."/>
            <person name="Kazumasa Y."/>
            <person name="Nakamura Y."/>
            <person name="Ichinomiya M."/>
            <person name="Saitoh K."/>
            <person name="Sato N."/>
            <person name="Blanc-Mathieu R."/>
            <person name="Endo H."/>
            <person name="Kuwata A."/>
            <person name="Ogata H."/>
        </authorList>
    </citation>
    <scope>NUCLEOTIDE SEQUENCE</scope>
</reference>
<dbReference type="Gene3D" id="2.70.50.70">
    <property type="match status" value="1"/>
</dbReference>
<keyword evidence="2" id="KW-1185">Reference proteome</keyword>
<sequence length="129" mass="13749">LPSWLPPGDAVLRWDWSALHTYPNVEFYSQCSDILISSVSSFSPSDLGGYSIVSPPIYPPSGVAGVGFRNPFDPQSDQFVTGPPCAMGYTGNGCDLTNLHFRTELGKSCCEDVDVTGTRGGGLQVRSDG</sequence>
<feature type="non-terminal residue" evidence="1">
    <location>
        <position position="1"/>
    </location>
</feature>
<dbReference type="OrthoDB" id="4849160at2759"/>
<accession>A0A9W7DR33</accession>
<gene>
    <name evidence="1" type="ORF">TrRE_jg126</name>
</gene>
<evidence type="ECO:0000313" key="2">
    <source>
        <dbReference type="Proteomes" id="UP001165082"/>
    </source>
</evidence>
<dbReference type="Proteomes" id="UP001165082">
    <property type="component" value="Unassembled WGS sequence"/>
</dbReference>
<name>A0A9W7DR33_9STRA</name>
<evidence type="ECO:0000313" key="1">
    <source>
        <dbReference type="EMBL" id="GMH53104.1"/>
    </source>
</evidence>
<proteinExistence type="predicted"/>
<protein>
    <submittedName>
        <fullName evidence="1">Uncharacterized protein</fullName>
    </submittedName>
</protein>
<organism evidence="1 2">
    <name type="scientific">Triparma retinervis</name>
    <dbReference type="NCBI Taxonomy" id="2557542"/>
    <lineage>
        <taxon>Eukaryota</taxon>
        <taxon>Sar</taxon>
        <taxon>Stramenopiles</taxon>
        <taxon>Ochrophyta</taxon>
        <taxon>Bolidophyceae</taxon>
        <taxon>Parmales</taxon>
        <taxon>Triparmaceae</taxon>
        <taxon>Triparma</taxon>
    </lineage>
</organism>
<dbReference type="EMBL" id="BRXZ01003349">
    <property type="protein sequence ID" value="GMH53104.1"/>
    <property type="molecule type" value="Genomic_DNA"/>
</dbReference>
<dbReference type="AlphaFoldDB" id="A0A9W7DR33"/>